<keyword evidence="3" id="KW-1185">Reference proteome</keyword>
<gene>
    <name evidence="2" type="ORF">PR048_005864</name>
</gene>
<proteinExistence type="predicted"/>
<evidence type="ECO:0000313" key="3">
    <source>
        <dbReference type="Proteomes" id="UP001159363"/>
    </source>
</evidence>
<comment type="caution">
    <text evidence="2">The sequence shown here is derived from an EMBL/GenBank/DDBJ whole genome shotgun (WGS) entry which is preliminary data.</text>
</comment>
<sequence>MAAKSSGSLTSWLSSSSFESGLQTESKRSDYATGKIETCFPNNNKNHIHIVLRLKGFRPVELGTGSTFQSV</sequence>
<evidence type="ECO:0000256" key="1">
    <source>
        <dbReference type="SAM" id="MobiDB-lite"/>
    </source>
</evidence>
<evidence type="ECO:0000313" key="2">
    <source>
        <dbReference type="EMBL" id="KAJ8893273.1"/>
    </source>
</evidence>
<dbReference type="EMBL" id="JARBHB010000002">
    <property type="protein sequence ID" value="KAJ8893273.1"/>
    <property type="molecule type" value="Genomic_DNA"/>
</dbReference>
<accession>A0ABQ9IBI9</accession>
<name>A0ABQ9IBI9_9NEOP</name>
<reference evidence="2 3" key="1">
    <citation type="submission" date="2023-02" db="EMBL/GenBank/DDBJ databases">
        <title>LHISI_Scaffold_Assembly.</title>
        <authorList>
            <person name="Stuart O.P."/>
            <person name="Cleave R."/>
            <person name="Magrath M.J.L."/>
            <person name="Mikheyev A.S."/>
        </authorList>
    </citation>
    <scope>NUCLEOTIDE SEQUENCE [LARGE SCALE GENOMIC DNA]</scope>
    <source>
        <strain evidence="2">Daus_M_001</strain>
        <tissue evidence="2">Leg muscle</tissue>
    </source>
</reference>
<feature type="compositionally biased region" description="Low complexity" evidence="1">
    <location>
        <begin position="1"/>
        <end position="24"/>
    </location>
</feature>
<organism evidence="2 3">
    <name type="scientific">Dryococelus australis</name>
    <dbReference type="NCBI Taxonomy" id="614101"/>
    <lineage>
        <taxon>Eukaryota</taxon>
        <taxon>Metazoa</taxon>
        <taxon>Ecdysozoa</taxon>
        <taxon>Arthropoda</taxon>
        <taxon>Hexapoda</taxon>
        <taxon>Insecta</taxon>
        <taxon>Pterygota</taxon>
        <taxon>Neoptera</taxon>
        <taxon>Polyneoptera</taxon>
        <taxon>Phasmatodea</taxon>
        <taxon>Verophasmatodea</taxon>
        <taxon>Anareolatae</taxon>
        <taxon>Phasmatidae</taxon>
        <taxon>Eurycanthinae</taxon>
        <taxon>Dryococelus</taxon>
    </lineage>
</organism>
<dbReference type="Proteomes" id="UP001159363">
    <property type="component" value="Chromosome 2"/>
</dbReference>
<protein>
    <submittedName>
        <fullName evidence="2">Uncharacterized protein</fullName>
    </submittedName>
</protein>
<feature type="region of interest" description="Disordered" evidence="1">
    <location>
        <begin position="1"/>
        <end position="26"/>
    </location>
</feature>